<accession>A0AAW1A6P3</accession>
<feature type="chain" id="PRO_5043676658" evidence="2">
    <location>
        <begin position="20"/>
        <end position="400"/>
    </location>
</feature>
<feature type="region of interest" description="Disordered" evidence="1">
    <location>
        <begin position="342"/>
        <end position="400"/>
    </location>
</feature>
<dbReference type="Proteomes" id="UP001432146">
    <property type="component" value="Unassembled WGS sequence"/>
</dbReference>
<feature type="compositionally biased region" description="Polar residues" evidence="1">
    <location>
        <begin position="149"/>
        <end position="160"/>
    </location>
</feature>
<feature type="region of interest" description="Disordered" evidence="1">
    <location>
        <begin position="149"/>
        <end position="183"/>
    </location>
</feature>
<evidence type="ECO:0000313" key="3">
    <source>
        <dbReference type="EMBL" id="KAK9305720.1"/>
    </source>
</evidence>
<comment type="caution">
    <text evidence="3">The sequence shown here is derived from an EMBL/GenBank/DDBJ whole genome shotgun (WGS) entry which is preliminary data.</text>
</comment>
<feature type="compositionally biased region" description="Basic and acidic residues" evidence="1">
    <location>
        <begin position="350"/>
        <end position="371"/>
    </location>
</feature>
<dbReference type="AlphaFoldDB" id="A0AAW1A6P3"/>
<organism evidence="3 4">
    <name type="scientific">Tetragonisca angustula</name>
    <dbReference type="NCBI Taxonomy" id="166442"/>
    <lineage>
        <taxon>Eukaryota</taxon>
        <taxon>Metazoa</taxon>
        <taxon>Ecdysozoa</taxon>
        <taxon>Arthropoda</taxon>
        <taxon>Hexapoda</taxon>
        <taxon>Insecta</taxon>
        <taxon>Pterygota</taxon>
        <taxon>Neoptera</taxon>
        <taxon>Endopterygota</taxon>
        <taxon>Hymenoptera</taxon>
        <taxon>Apocrita</taxon>
        <taxon>Aculeata</taxon>
        <taxon>Apoidea</taxon>
        <taxon>Anthophila</taxon>
        <taxon>Apidae</taxon>
        <taxon>Tetragonisca</taxon>
    </lineage>
</organism>
<sequence length="400" mass="45063">MNINACFLLLLASITLMHAGPTHKTIEKKSLAEDTKVETIKEDLKIEETGKQKDRAKKAAVCLQIDPASPQVALNENFVQNVPLMVQAQLVPQQVQTLNFVQPVPQSLHQASIVIPQIIQPASQPLSQANIVLPQQMLQPIQNVQIVQPSSEPHSANQIVQPPEELETDSEPEPTPSPETEIESVTNHMNIEKPSQPLPTRQEALTMVPVVPRYQELMFISEPEHATFVQVPSISACNHFHNPLTKCTCQNIEPVAMNMMPFMSYPSPYDARSSLMMPHVHTSDVKSRLQEKPRSLINMNIPHYGHRPHYHPTVRGMHYLHPETSLRNKYNLLSSPFIPEAHDLTQTNKSPRETDSSQLSPEKEVETKQVEGKATLIDGRRNARSNKEEIKEEEKQIIKA</sequence>
<feature type="compositionally biased region" description="Basic and acidic residues" evidence="1">
    <location>
        <begin position="378"/>
        <end position="400"/>
    </location>
</feature>
<feature type="signal peptide" evidence="2">
    <location>
        <begin position="1"/>
        <end position="19"/>
    </location>
</feature>
<evidence type="ECO:0000256" key="1">
    <source>
        <dbReference type="SAM" id="MobiDB-lite"/>
    </source>
</evidence>
<keyword evidence="4" id="KW-1185">Reference proteome</keyword>
<evidence type="ECO:0000256" key="2">
    <source>
        <dbReference type="SAM" id="SignalP"/>
    </source>
</evidence>
<name>A0AAW1A6P3_9HYME</name>
<gene>
    <name evidence="3" type="ORF">QLX08_003463</name>
</gene>
<dbReference type="EMBL" id="JAWNGG020000049">
    <property type="protein sequence ID" value="KAK9305720.1"/>
    <property type="molecule type" value="Genomic_DNA"/>
</dbReference>
<reference evidence="3 4" key="1">
    <citation type="submission" date="2024-05" db="EMBL/GenBank/DDBJ databases">
        <title>The nuclear and mitochondrial genome assemblies of Tetragonisca angustula (Apidae: Meliponini), a tiny yet remarkable pollinator in the Neotropics.</title>
        <authorList>
            <person name="Ferrari R."/>
            <person name="Ricardo P.C."/>
            <person name="Dias F.C."/>
            <person name="Araujo N.S."/>
            <person name="Soares D.O."/>
            <person name="Zhou Q.-S."/>
            <person name="Zhu C.-D."/>
            <person name="Coutinho L."/>
            <person name="Airas M.C."/>
            <person name="Batista T.M."/>
        </authorList>
    </citation>
    <scope>NUCLEOTIDE SEQUENCE [LARGE SCALE GENOMIC DNA]</scope>
    <source>
        <strain evidence="3">ASF017062</strain>
        <tissue evidence="3">Abdomen</tissue>
    </source>
</reference>
<protein>
    <submittedName>
        <fullName evidence="3">Uncharacterized protein</fullName>
    </submittedName>
</protein>
<evidence type="ECO:0000313" key="4">
    <source>
        <dbReference type="Proteomes" id="UP001432146"/>
    </source>
</evidence>
<proteinExistence type="predicted"/>
<keyword evidence="2" id="KW-0732">Signal</keyword>